<protein>
    <recommendedName>
        <fullName evidence="3">FAD:protein FMN transferase</fullName>
        <ecNumber evidence="2">2.7.1.180</ecNumber>
    </recommendedName>
    <alternativeName>
        <fullName evidence="9">Flavin transferase</fullName>
    </alternativeName>
</protein>
<dbReference type="InterPro" id="IPR003374">
    <property type="entry name" value="ApbE-like_sf"/>
</dbReference>
<proteinExistence type="predicted"/>
<organism evidence="11 12">
    <name type="scientific">Gordonia sesuvii</name>
    <dbReference type="NCBI Taxonomy" id="3116777"/>
    <lineage>
        <taxon>Bacteria</taxon>
        <taxon>Bacillati</taxon>
        <taxon>Actinomycetota</taxon>
        <taxon>Actinomycetes</taxon>
        <taxon>Mycobacteriales</taxon>
        <taxon>Gordoniaceae</taxon>
        <taxon>Gordonia</taxon>
    </lineage>
</organism>
<dbReference type="InterPro" id="IPR024932">
    <property type="entry name" value="ApbE"/>
</dbReference>
<evidence type="ECO:0000256" key="10">
    <source>
        <dbReference type="ARBA" id="ARBA00048540"/>
    </source>
</evidence>
<evidence type="ECO:0000256" key="5">
    <source>
        <dbReference type="ARBA" id="ARBA00022679"/>
    </source>
</evidence>
<dbReference type="PANTHER" id="PTHR30040">
    <property type="entry name" value="THIAMINE BIOSYNTHESIS LIPOPROTEIN APBE"/>
    <property type="match status" value="1"/>
</dbReference>
<evidence type="ECO:0000256" key="7">
    <source>
        <dbReference type="ARBA" id="ARBA00022827"/>
    </source>
</evidence>
<dbReference type="GO" id="GO:0016740">
    <property type="term" value="F:transferase activity"/>
    <property type="evidence" value="ECO:0007669"/>
    <property type="project" value="UniProtKB-KW"/>
</dbReference>
<keyword evidence="12" id="KW-1185">Reference proteome</keyword>
<evidence type="ECO:0000313" key="11">
    <source>
        <dbReference type="EMBL" id="MEE3849243.1"/>
    </source>
</evidence>
<accession>A0ABU7M7Z3</accession>
<dbReference type="Pfam" id="PF02424">
    <property type="entry name" value="ApbE"/>
    <property type="match status" value="1"/>
</dbReference>
<name>A0ABU7M7Z3_9ACTN</name>
<keyword evidence="8" id="KW-0460">Magnesium</keyword>
<evidence type="ECO:0000256" key="9">
    <source>
        <dbReference type="ARBA" id="ARBA00031306"/>
    </source>
</evidence>
<gene>
    <name evidence="11" type="ORF">VZC37_02795</name>
</gene>
<evidence type="ECO:0000256" key="3">
    <source>
        <dbReference type="ARBA" id="ARBA00016337"/>
    </source>
</evidence>
<comment type="caution">
    <text evidence="11">The sequence shown here is derived from an EMBL/GenBank/DDBJ whole genome shotgun (WGS) entry which is preliminary data.</text>
</comment>
<dbReference type="RefSeq" id="WP_330430888.1">
    <property type="nucleotide sequence ID" value="NZ_JAZDUF010000001.1"/>
</dbReference>
<evidence type="ECO:0000256" key="8">
    <source>
        <dbReference type="ARBA" id="ARBA00022842"/>
    </source>
</evidence>
<keyword evidence="6" id="KW-0479">Metal-binding</keyword>
<keyword evidence="4" id="KW-0285">Flavoprotein</keyword>
<dbReference type="Proteomes" id="UP001347146">
    <property type="component" value="Unassembled WGS sequence"/>
</dbReference>
<keyword evidence="5 11" id="KW-0808">Transferase</keyword>
<comment type="catalytic activity">
    <reaction evidence="10">
        <text>L-threonyl-[protein] + FAD = FMN-L-threonyl-[protein] + AMP + H(+)</text>
        <dbReference type="Rhea" id="RHEA:36847"/>
        <dbReference type="Rhea" id="RHEA-COMP:11060"/>
        <dbReference type="Rhea" id="RHEA-COMP:11061"/>
        <dbReference type="ChEBI" id="CHEBI:15378"/>
        <dbReference type="ChEBI" id="CHEBI:30013"/>
        <dbReference type="ChEBI" id="CHEBI:57692"/>
        <dbReference type="ChEBI" id="CHEBI:74257"/>
        <dbReference type="ChEBI" id="CHEBI:456215"/>
        <dbReference type="EC" id="2.7.1.180"/>
    </reaction>
</comment>
<dbReference type="SUPFAM" id="SSF143631">
    <property type="entry name" value="ApbE-like"/>
    <property type="match status" value="1"/>
</dbReference>
<evidence type="ECO:0000256" key="2">
    <source>
        <dbReference type="ARBA" id="ARBA00011955"/>
    </source>
</evidence>
<evidence type="ECO:0000256" key="4">
    <source>
        <dbReference type="ARBA" id="ARBA00022630"/>
    </source>
</evidence>
<sequence length="291" mass="31918">MFAHDWCFDALGTRWEISTAEPLPGATRRKVTSELDRIDRVWSRFRSDSVVSEIARRADVYPVDPPDQPLLDWYRRLYELTSGAVSPMVGQILVDAGYDASYRLVPEASIASAPTWEDVLAEHRGVLDVRVPTVLDVGAAGKGFAVDRVAAIIGDATDEFVVDGSGDMRVRSDGRPLRIALEHPTDATKAIGVIELDRGAICASAANRRVWADWHHIVNPHTASPAREVLATWVVAPEAMIADGLATALFFTPASMLRSAFDFHPAGFHHVTIRRSGSVEHTDIPGLELYL</sequence>
<dbReference type="EC" id="2.7.1.180" evidence="2"/>
<dbReference type="PANTHER" id="PTHR30040:SF2">
    <property type="entry name" value="FAD:PROTEIN FMN TRANSFERASE"/>
    <property type="match status" value="1"/>
</dbReference>
<comment type="cofactor">
    <cofactor evidence="1">
        <name>Mg(2+)</name>
        <dbReference type="ChEBI" id="CHEBI:18420"/>
    </cofactor>
</comment>
<evidence type="ECO:0000256" key="1">
    <source>
        <dbReference type="ARBA" id="ARBA00001946"/>
    </source>
</evidence>
<evidence type="ECO:0000313" key="12">
    <source>
        <dbReference type="Proteomes" id="UP001347146"/>
    </source>
</evidence>
<keyword evidence="7" id="KW-0274">FAD</keyword>
<evidence type="ECO:0000256" key="6">
    <source>
        <dbReference type="ARBA" id="ARBA00022723"/>
    </source>
</evidence>
<dbReference type="Gene3D" id="3.10.520.10">
    <property type="entry name" value="ApbE-like domains"/>
    <property type="match status" value="1"/>
</dbReference>
<reference evidence="11 12" key="1">
    <citation type="submission" date="2024-01" db="EMBL/GenBank/DDBJ databases">
        <title>Draft genome sequence of Gordonia sp. LSe1-13.</title>
        <authorList>
            <person name="Suphannarot A."/>
            <person name="Mingma R."/>
        </authorList>
    </citation>
    <scope>NUCLEOTIDE SEQUENCE [LARGE SCALE GENOMIC DNA]</scope>
    <source>
        <strain evidence="11 12">LSe1-13</strain>
    </source>
</reference>
<dbReference type="EMBL" id="JAZDUF010000001">
    <property type="protein sequence ID" value="MEE3849243.1"/>
    <property type="molecule type" value="Genomic_DNA"/>
</dbReference>